<evidence type="ECO:0000313" key="3">
    <source>
        <dbReference type="WBParaSite" id="jg14567"/>
    </source>
</evidence>
<dbReference type="Proteomes" id="UP000887574">
    <property type="component" value="Unplaced"/>
</dbReference>
<accession>A0A915D1W5</accession>
<dbReference type="SUPFAM" id="SSF158230">
    <property type="entry name" value="PRP4-like"/>
    <property type="match status" value="1"/>
</dbReference>
<organism evidence="2 3">
    <name type="scientific">Ditylenchus dipsaci</name>
    <dbReference type="NCBI Taxonomy" id="166011"/>
    <lineage>
        <taxon>Eukaryota</taxon>
        <taxon>Metazoa</taxon>
        <taxon>Ecdysozoa</taxon>
        <taxon>Nematoda</taxon>
        <taxon>Chromadorea</taxon>
        <taxon>Rhabditida</taxon>
        <taxon>Tylenchina</taxon>
        <taxon>Tylenchomorpha</taxon>
        <taxon>Sphaerularioidea</taxon>
        <taxon>Anguinidae</taxon>
        <taxon>Anguininae</taxon>
        <taxon>Ditylenchus</taxon>
    </lineage>
</organism>
<reference evidence="3" key="1">
    <citation type="submission" date="2022-11" db="UniProtKB">
        <authorList>
            <consortium name="WormBaseParasite"/>
        </authorList>
    </citation>
    <scope>IDENTIFICATION</scope>
</reference>
<sequence>MKSVGAKADLCTHLPAFGRHPNSIGSPLGIIDITLIYTKKDMDLLKQVIAQKRKQIEDITIDNANDLLNTRAGEDLTSLEVLAGRIASPEVILRLRSRAAPILLFGETDADALRRLRKLEMEQPELKEGWKTTFRQRSLSG</sequence>
<proteinExistence type="predicted"/>
<feature type="domain" description="Pre-mRNA processing factor 4 (PRP4)-like" evidence="1">
    <location>
        <begin position="86"/>
        <end position="136"/>
    </location>
</feature>
<dbReference type="InterPro" id="IPR014906">
    <property type="entry name" value="PRP4-like"/>
</dbReference>
<dbReference type="SMART" id="SM00500">
    <property type="entry name" value="SFM"/>
    <property type="match status" value="1"/>
</dbReference>
<protein>
    <submittedName>
        <fullName evidence="3">Pre-mRNA processing factor 4 (PRP4)-like domain-containing protein</fullName>
    </submittedName>
</protein>
<evidence type="ECO:0000313" key="2">
    <source>
        <dbReference type="Proteomes" id="UP000887574"/>
    </source>
</evidence>
<keyword evidence="2" id="KW-1185">Reference proteome</keyword>
<dbReference type="Pfam" id="PF08799">
    <property type="entry name" value="PRP4"/>
    <property type="match status" value="1"/>
</dbReference>
<dbReference type="AlphaFoldDB" id="A0A915D1W5"/>
<dbReference type="WBParaSite" id="jg14567">
    <property type="protein sequence ID" value="jg14567"/>
    <property type="gene ID" value="jg14567"/>
</dbReference>
<dbReference type="Gene3D" id="4.10.280.110">
    <property type="entry name" value="Pre-mRNA processing factor 4 domain"/>
    <property type="match status" value="1"/>
</dbReference>
<name>A0A915D1W5_9BILA</name>
<dbReference type="InterPro" id="IPR036285">
    <property type="entry name" value="PRP4-like_sf"/>
</dbReference>
<evidence type="ECO:0000259" key="1">
    <source>
        <dbReference type="SMART" id="SM00500"/>
    </source>
</evidence>